<keyword evidence="4" id="KW-0472">Membrane</keyword>
<feature type="transmembrane region" description="Helical" evidence="4">
    <location>
        <begin position="91"/>
        <end position="110"/>
    </location>
</feature>
<feature type="transmembrane region" description="Helical" evidence="4">
    <location>
        <begin position="130"/>
        <end position="151"/>
    </location>
</feature>
<organism evidence="6 7">
    <name type="scientific">Colocasia esculenta</name>
    <name type="common">Wild taro</name>
    <name type="synonym">Arum esculentum</name>
    <dbReference type="NCBI Taxonomy" id="4460"/>
    <lineage>
        <taxon>Eukaryota</taxon>
        <taxon>Viridiplantae</taxon>
        <taxon>Streptophyta</taxon>
        <taxon>Embryophyta</taxon>
        <taxon>Tracheophyta</taxon>
        <taxon>Spermatophyta</taxon>
        <taxon>Magnoliopsida</taxon>
        <taxon>Liliopsida</taxon>
        <taxon>Araceae</taxon>
        <taxon>Aroideae</taxon>
        <taxon>Colocasieae</taxon>
        <taxon>Colocasia</taxon>
    </lineage>
</organism>
<evidence type="ECO:0000256" key="4">
    <source>
        <dbReference type="SAM" id="Phobius"/>
    </source>
</evidence>
<dbReference type="GO" id="GO:0016020">
    <property type="term" value="C:membrane"/>
    <property type="evidence" value="ECO:0007669"/>
    <property type="project" value="TreeGrafter"/>
</dbReference>
<comment type="caution">
    <text evidence="6">The sequence shown here is derived from an EMBL/GenBank/DDBJ whole genome shotgun (WGS) entry which is preliminary data.</text>
</comment>
<dbReference type="GO" id="GO:0008270">
    <property type="term" value="F:zinc ion binding"/>
    <property type="evidence" value="ECO:0007669"/>
    <property type="project" value="UniProtKB-KW"/>
</dbReference>
<reference evidence="6" key="1">
    <citation type="submission" date="2017-07" db="EMBL/GenBank/DDBJ databases">
        <title>Taro Niue Genome Assembly and Annotation.</title>
        <authorList>
            <person name="Atibalentja N."/>
            <person name="Keating K."/>
            <person name="Fields C.J."/>
        </authorList>
    </citation>
    <scope>NUCLEOTIDE SEQUENCE</scope>
    <source>
        <strain evidence="6">Niue_2</strain>
        <tissue evidence="6">Leaf</tissue>
    </source>
</reference>
<gene>
    <name evidence="6" type="ORF">Taro_049449</name>
</gene>
<dbReference type="InterPro" id="IPR033275">
    <property type="entry name" value="MARCH-like"/>
</dbReference>
<keyword evidence="3" id="KW-0862">Zinc</keyword>
<dbReference type="EMBL" id="NMUH01007030">
    <property type="protein sequence ID" value="MQM16491.1"/>
    <property type="molecule type" value="Genomic_DNA"/>
</dbReference>
<keyword evidence="7" id="KW-1185">Reference proteome</keyword>
<proteinExistence type="predicted"/>
<dbReference type="Pfam" id="PF12428">
    <property type="entry name" value="DUF3675"/>
    <property type="match status" value="1"/>
</dbReference>
<dbReference type="GO" id="GO:0004842">
    <property type="term" value="F:ubiquitin-protein transferase activity"/>
    <property type="evidence" value="ECO:0007669"/>
    <property type="project" value="TreeGrafter"/>
</dbReference>
<name>A0A843XAZ9_COLES</name>
<evidence type="ECO:0000256" key="1">
    <source>
        <dbReference type="ARBA" id="ARBA00022723"/>
    </source>
</evidence>
<dbReference type="PANTHER" id="PTHR23012:SF176">
    <property type="entry name" value="OS01G0894600 PROTEIN"/>
    <property type="match status" value="1"/>
</dbReference>
<dbReference type="GO" id="GO:0016567">
    <property type="term" value="P:protein ubiquitination"/>
    <property type="evidence" value="ECO:0007669"/>
    <property type="project" value="TreeGrafter"/>
</dbReference>
<keyword evidence="2" id="KW-0863">Zinc-finger</keyword>
<evidence type="ECO:0000259" key="5">
    <source>
        <dbReference type="Pfam" id="PF12906"/>
    </source>
</evidence>
<dbReference type="Proteomes" id="UP000652761">
    <property type="component" value="Unassembled WGS sequence"/>
</dbReference>
<feature type="domain" description="RING-CH-type" evidence="5">
    <location>
        <begin position="4"/>
        <end position="27"/>
    </location>
</feature>
<dbReference type="OrthoDB" id="264354at2759"/>
<dbReference type="InterPro" id="IPR022143">
    <property type="entry name" value="DUF3675"/>
</dbReference>
<keyword evidence="1" id="KW-0479">Metal-binding</keyword>
<evidence type="ECO:0000313" key="7">
    <source>
        <dbReference type="Proteomes" id="UP000652761"/>
    </source>
</evidence>
<dbReference type="PANTHER" id="PTHR23012">
    <property type="entry name" value="RING/FYVE/PHD ZINC FINGER DOMAIN-CONTAINING"/>
    <property type="match status" value="1"/>
</dbReference>
<protein>
    <recommendedName>
        <fullName evidence="5">RING-CH-type domain-containing protein</fullName>
    </recommendedName>
</protein>
<dbReference type="Pfam" id="PF12906">
    <property type="entry name" value="RINGv"/>
    <property type="match status" value="1"/>
</dbReference>
<dbReference type="AlphaFoldDB" id="A0A843XAZ9"/>
<sequence length="158" mass="17455">MIECRICQEEGEEGDMEVPCACTGTIKTYAPNYSIPPSRAIQDCLTIDIRQGWGPQIELGDPHFLAIAAAQQQLLQAEYEDFSGANSSGILCCRSLALMLMLLLLVRHALLITGQSATLQDASAFSNVSLLQLAGFILPVYIISRSCYSFLCRRRRQH</sequence>
<evidence type="ECO:0000256" key="2">
    <source>
        <dbReference type="ARBA" id="ARBA00022771"/>
    </source>
</evidence>
<accession>A0A843XAZ9</accession>
<evidence type="ECO:0000313" key="6">
    <source>
        <dbReference type="EMBL" id="MQM16491.1"/>
    </source>
</evidence>
<keyword evidence="4" id="KW-1133">Transmembrane helix</keyword>
<keyword evidence="4" id="KW-0812">Transmembrane</keyword>
<dbReference type="InterPro" id="IPR011016">
    <property type="entry name" value="Znf_RING-CH"/>
</dbReference>
<evidence type="ECO:0000256" key="3">
    <source>
        <dbReference type="ARBA" id="ARBA00022833"/>
    </source>
</evidence>